<evidence type="ECO:0000256" key="2">
    <source>
        <dbReference type="SAM" id="Phobius"/>
    </source>
</evidence>
<keyword evidence="2" id="KW-1133">Transmembrane helix</keyword>
<accession>A0A8S9S993</accession>
<proteinExistence type="predicted"/>
<feature type="transmembrane region" description="Helical" evidence="2">
    <location>
        <begin position="215"/>
        <end position="236"/>
    </location>
</feature>
<evidence type="ECO:0000313" key="3">
    <source>
        <dbReference type="EMBL" id="KAF3598322.1"/>
    </source>
</evidence>
<feature type="region of interest" description="Disordered" evidence="1">
    <location>
        <begin position="1"/>
        <end position="74"/>
    </location>
</feature>
<keyword evidence="2" id="KW-0472">Membrane</keyword>
<sequence length="416" mass="45904">MRARRGPSSDGACWIPGRLGSINDADDQFRRDGTDDCTEDDGEGIALDEQRSNPTRDAKPSIGSHRNPPSDAASLIPVRIGLTDNGDDRSGAGYCAEREGEGTASGEVSLDLVAATKDTEGRYSALEPVGKGHLRLTPIEGGDVLSTCSTVKGVSSLLRGCKDHGITFVIPRADQRPWSPPIDFCCVYESLFGKDSKLWFLIPRLITSYCMRRDVALTQLMVVAVTIVVVLMVMAAEIDVYMSVRVFEDLTQTQPKPNGVYAADEATFDEPPSDDFRFLWSHLIVVHPNTVGYPDRFWNDVPKIVVLSQQQWEDFDQTRILRQRERIAKVDWASNIPCEETKRKRLPLPLMGKIPTAYPSYRDILSDQLGAGGPVDCTPDVQSPKKKKKKKNKSSKEAVVCSDVEKSLGLRSAMGK</sequence>
<organism evidence="3 4">
    <name type="scientific">Brassica cretica</name>
    <name type="common">Mustard</name>
    <dbReference type="NCBI Taxonomy" id="69181"/>
    <lineage>
        <taxon>Eukaryota</taxon>
        <taxon>Viridiplantae</taxon>
        <taxon>Streptophyta</taxon>
        <taxon>Embryophyta</taxon>
        <taxon>Tracheophyta</taxon>
        <taxon>Spermatophyta</taxon>
        <taxon>Magnoliopsida</taxon>
        <taxon>eudicotyledons</taxon>
        <taxon>Gunneridae</taxon>
        <taxon>Pentapetalae</taxon>
        <taxon>rosids</taxon>
        <taxon>malvids</taxon>
        <taxon>Brassicales</taxon>
        <taxon>Brassicaceae</taxon>
        <taxon>Brassiceae</taxon>
        <taxon>Brassica</taxon>
    </lineage>
</organism>
<feature type="region of interest" description="Disordered" evidence="1">
    <location>
        <begin position="373"/>
        <end position="396"/>
    </location>
</feature>
<feature type="region of interest" description="Disordered" evidence="1">
    <location>
        <begin position="81"/>
        <end position="100"/>
    </location>
</feature>
<dbReference type="EMBL" id="QGKX02000004">
    <property type="protein sequence ID" value="KAF3598322.1"/>
    <property type="molecule type" value="Genomic_DNA"/>
</dbReference>
<evidence type="ECO:0000256" key="1">
    <source>
        <dbReference type="SAM" id="MobiDB-lite"/>
    </source>
</evidence>
<gene>
    <name evidence="3" type="ORF">F2Q69_00035193</name>
</gene>
<name>A0A8S9S993_BRACR</name>
<feature type="compositionally biased region" description="Basic residues" evidence="1">
    <location>
        <begin position="384"/>
        <end position="393"/>
    </location>
</feature>
<evidence type="ECO:0000313" key="4">
    <source>
        <dbReference type="Proteomes" id="UP000712600"/>
    </source>
</evidence>
<reference evidence="3" key="1">
    <citation type="submission" date="2019-12" db="EMBL/GenBank/DDBJ databases">
        <title>Genome sequencing and annotation of Brassica cretica.</title>
        <authorList>
            <person name="Studholme D.J."/>
            <person name="Sarris P."/>
        </authorList>
    </citation>
    <scope>NUCLEOTIDE SEQUENCE</scope>
    <source>
        <strain evidence="3">PFS-109/04</strain>
        <tissue evidence="3">Leaf</tissue>
    </source>
</reference>
<dbReference type="Proteomes" id="UP000712600">
    <property type="component" value="Unassembled WGS sequence"/>
</dbReference>
<comment type="caution">
    <text evidence="3">The sequence shown here is derived from an EMBL/GenBank/DDBJ whole genome shotgun (WGS) entry which is preliminary data.</text>
</comment>
<keyword evidence="2" id="KW-0812">Transmembrane</keyword>
<protein>
    <submittedName>
        <fullName evidence="3">Uncharacterized protein</fullName>
    </submittedName>
</protein>
<dbReference type="AlphaFoldDB" id="A0A8S9S993"/>
<feature type="compositionally biased region" description="Basic and acidic residues" evidence="1">
    <location>
        <begin position="86"/>
        <end position="100"/>
    </location>
</feature>
<feature type="compositionally biased region" description="Basic and acidic residues" evidence="1">
    <location>
        <begin position="48"/>
        <end position="59"/>
    </location>
</feature>